<evidence type="ECO:0000256" key="1">
    <source>
        <dbReference type="ARBA" id="ARBA00022670"/>
    </source>
</evidence>
<dbReference type="OrthoDB" id="1491023at2"/>
<accession>A0A328C5F5</accession>
<protein>
    <recommendedName>
        <fullName evidence="4">P/Homo B domain-containing protein</fullName>
    </recommendedName>
</protein>
<dbReference type="InterPro" id="IPR038765">
    <property type="entry name" value="Papain-like_cys_pep_sf"/>
</dbReference>
<dbReference type="EMBL" id="QHKO01000006">
    <property type="protein sequence ID" value="RAL21226.1"/>
    <property type="molecule type" value="Genomic_DNA"/>
</dbReference>
<evidence type="ECO:0000256" key="2">
    <source>
        <dbReference type="ARBA" id="ARBA00022801"/>
    </source>
</evidence>
<sequence>MAKNTRQWWWVALGASLVLAGCGEGVDVEGANPDHGELFAPPLENLDTLMEGAPDNATLPGEAKGDEVFAPTFYDLIEQQSPTANQGSRGVCSIFAAVALMEHLYIKEGTYPDKDFSEQYLQWSAKFEVGSFPNTSGSSSRYNLQAISEYGVVEEAYWPYESRPWGASNDERCVGSEADRPTECHTNGHPPEEAVEAPKWKLPTSRWLSTRERDIKAVMKNKGTAVVVGGDFYYQAWNHGASSLPTNREYARKGYVLYPNEADKTASRQKRAGHAFLLVGWDDTLSVERVDENGQVMLDESGEPLTESGFFIFKNSWGTGSWGTDHADERMPDGYGYISYRYVEEFLSARAAELPVFEEPEPDPVCGETLSCADESCIDSPLCEGEPARFSSEEEVAIPDNDPQGALSTIEVIGTSNVLAASVDVLITHPYVGDLSIELIHPSGDSVVLREANGQAGADLFETYHLTDFVGLSAEGNWSLKVVDHAGTDEGALLGWDLTLVR</sequence>
<evidence type="ECO:0000313" key="5">
    <source>
        <dbReference type="EMBL" id="RAL21226.1"/>
    </source>
</evidence>
<dbReference type="InterPro" id="IPR000668">
    <property type="entry name" value="Peptidase_C1A_C"/>
</dbReference>
<dbReference type="InterPro" id="IPR002884">
    <property type="entry name" value="P_dom"/>
</dbReference>
<feature type="compositionally biased region" description="Basic and acidic residues" evidence="3">
    <location>
        <begin position="171"/>
        <end position="183"/>
    </location>
</feature>
<evidence type="ECO:0000313" key="6">
    <source>
        <dbReference type="Proteomes" id="UP000249169"/>
    </source>
</evidence>
<organism evidence="5 6">
    <name type="scientific">Lujinxingia litoralis</name>
    <dbReference type="NCBI Taxonomy" id="2211119"/>
    <lineage>
        <taxon>Bacteria</taxon>
        <taxon>Deltaproteobacteria</taxon>
        <taxon>Bradymonadales</taxon>
        <taxon>Lujinxingiaceae</taxon>
        <taxon>Lujinxingia</taxon>
    </lineage>
</organism>
<keyword evidence="1" id="KW-0645">Protease</keyword>
<feature type="domain" description="P/Homo B" evidence="4">
    <location>
        <begin position="385"/>
        <end position="502"/>
    </location>
</feature>
<gene>
    <name evidence="5" type="ORF">DL240_13925</name>
</gene>
<dbReference type="GO" id="GO:0008234">
    <property type="term" value="F:cysteine-type peptidase activity"/>
    <property type="evidence" value="ECO:0007669"/>
    <property type="project" value="InterPro"/>
</dbReference>
<dbReference type="SMART" id="SM00645">
    <property type="entry name" value="Pept_C1"/>
    <property type="match status" value="1"/>
</dbReference>
<dbReference type="Gene3D" id="2.60.120.260">
    <property type="entry name" value="Galactose-binding domain-like"/>
    <property type="match status" value="1"/>
</dbReference>
<dbReference type="GO" id="GO:0006508">
    <property type="term" value="P:proteolysis"/>
    <property type="evidence" value="ECO:0007669"/>
    <property type="project" value="UniProtKB-KW"/>
</dbReference>
<dbReference type="RefSeq" id="WP_111730514.1">
    <property type="nucleotide sequence ID" value="NZ_QHKO01000006.1"/>
</dbReference>
<reference evidence="5 6" key="1">
    <citation type="submission" date="2018-05" db="EMBL/GenBank/DDBJ databases">
        <title>Lujinxingia marina gen. nov. sp. nov., a new facultative anaerobic member of the class Deltaproteobacteria, and proposal of Lujinxingaceae fam. nov.</title>
        <authorList>
            <person name="Li C.-M."/>
        </authorList>
    </citation>
    <scope>NUCLEOTIDE SEQUENCE [LARGE SCALE GENOMIC DNA]</scope>
    <source>
        <strain evidence="5 6">B210</strain>
    </source>
</reference>
<name>A0A328C5F5_9DELT</name>
<dbReference type="CDD" id="cd02619">
    <property type="entry name" value="Peptidase_C1"/>
    <property type="match status" value="1"/>
</dbReference>
<dbReference type="Proteomes" id="UP000249169">
    <property type="component" value="Unassembled WGS sequence"/>
</dbReference>
<dbReference type="PROSITE" id="PS51257">
    <property type="entry name" value="PROKAR_LIPOPROTEIN"/>
    <property type="match status" value="1"/>
</dbReference>
<evidence type="ECO:0000256" key="3">
    <source>
        <dbReference type="SAM" id="MobiDB-lite"/>
    </source>
</evidence>
<dbReference type="AlphaFoldDB" id="A0A328C5F5"/>
<dbReference type="SUPFAM" id="SSF54001">
    <property type="entry name" value="Cysteine proteinases"/>
    <property type="match status" value="1"/>
</dbReference>
<dbReference type="InterPro" id="IPR008979">
    <property type="entry name" value="Galactose-bd-like_sf"/>
</dbReference>
<dbReference type="Gene3D" id="3.90.70.10">
    <property type="entry name" value="Cysteine proteinases"/>
    <property type="match status" value="1"/>
</dbReference>
<proteinExistence type="predicted"/>
<keyword evidence="6" id="KW-1185">Reference proteome</keyword>
<dbReference type="GO" id="GO:0004252">
    <property type="term" value="F:serine-type endopeptidase activity"/>
    <property type="evidence" value="ECO:0007669"/>
    <property type="project" value="InterPro"/>
</dbReference>
<dbReference type="Pfam" id="PF00112">
    <property type="entry name" value="Peptidase_C1"/>
    <property type="match status" value="1"/>
</dbReference>
<dbReference type="PROSITE" id="PS51829">
    <property type="entry name" value="P_HOMO_B"/>
    <property type="match status" value="1"/>
</dbReference>
<dbReference type="SUPFAM" id="SSF49785">
    <property type="entry name" value="Galactose-binding domain-like"/>
    <property type="match status" value="1"/>
</dbReference>
<comment type="caution">
    <text evidence="5">The sequence shown here is derived from an EMBL/GenBank/DDBJ whole genome shotgun (WGS) entry which is preliminary data.</text>
</comment>
<evidence type="ECO:0000259" key="4">
    <source>
        <dbReference type="PROSITE" id="PS51829"/>
    </source>
</evidence>
<keyword evidence="2" id="KW-0378">Hydrolase</keyword>
<feature type="region of interest" description="Disordered" evidence="3">
    <location>
        <begin position="171"/>
        <end position="197"/>
    </location>
</feature>
<dbReference type="Pfam" id="PF01483">
    <property type="entry name" value="P_proprotein"/>
    <property type="match status" value="1"/>
</dbReference>